<dbReference type="PANTHER" id="PTHR40547:SF1">
    <property type="entry name" value="SLL0298 PROTEIN"/>
    <property type="match status" value="1"/>
</dbReference>
<protein>
    <submittedName>
        <fullName evidence="3">DUF2062 domain-containing protein</fullName>
    </submittedName>
</protein>
<feature type="transmembrane region" description="Helical" evidence="1">
    <location>
        <begin position="42"/>
        <end position="65"/>
    </location>
</feature>
<accession>A0A558CSZ0</accession>
<dbReference type="AlphaFoldDB" id="A0A558CSZ0"/>
<feature type="transmembrane region" description="Helical" evidence="1">
    <location>
        <begin position="128"/>
        <end position="151"/>
    </location>
</feature>
<dbReference type="InterPro" id="IPR018639">
    <property type="entry name" value="DUF2062"/>
</dbReference>
<dbReference type="Pfam" id="PF09835">
    <property type="entry name" value="DUF2062"/>
    <property type="match status" value="1"/>
</dbReference>
<comment type="caution">
    <text evidence="3">The sequence shown here is derived from an EMBL/GenBank/DDBJ whole genome shotgun (WGS) entry which is preliminary data.</text>
</comment>
<evidence type="ECO:0000313" key="3">
    <source>
        <dbReference type="EMBL" id="TVT51802.1"/>
    </source>
</evidence>
<feature type="transmembrane region" description="Helical" evidence="1">
    <location>
        <begin position="77"/>
        <end position="98"/>
    </location>
</feature>
<sequence length="174" mass="20092">MPKNLIKRFTPNHETIRNHKHLQVFGQLLHDPNLWHMNRRSVAGAFAVGLFWAMIPMPFQMVAAAATAIPMRVNMPISVALVWISNPITMPPLFYFNYLVGTWILDEPAINGHFELTMDWFTHSMEHIWQPLYLGSLICALVSALLGYAGIRGLWRMHIISNWKNRRSKNNQDS</sequence>
<feature type="domain" description="DUF2062" evidence="2">
    <location>
        <begin position="23"/>
        <end position="164"/>
    </location>
</feature>
<evidence type="ECO:0000313" key="4">
    <source>
        <dbReference type="Proteomes" id="UP000317355"/>
    </source>
</evidence>
<dbReference type="EMBL" id="VMRY01000083">
    <property type="protein sequence ID" value="TVT51802.1"/>
    <property type="molecule type" value="Genomic_DNA"/>
</dbReference>
<keyword evidence="1" id="KW-0812">Transmembrane</keyword>
<gene>
    <name evidence="3" type="ORF">FHK82_14900</name>
</gene>
<proteinExistence type="predicted"/>
<dbReference type="PANTHER" id="PTHR40547">
    <property type="entry name" value="SLL0298 PROTEIN"/>
    <property type="match status" value="1"/>
</dbReference>
<reference evidence="3 4" key="1">
    <citation type="submission" date="2019-07" db="EMBL/GenBank/DDBJ databases">
        <title>The pathways for chlorine oxyanion respiration interact through the shared metabolite chlorate.</title>
        <authorList>
            <person name="Barnum T.P."/>
            <person name="Cheng Y."/>
            <person name="Hill K.A."/>
            <person name="Lucas L.N."/>
            <person name="Carlson H.K."/>
            <person name="Coates J.D."/>
        </authorList>
    </citation>
    <scope>NUCLEOTIDE SEQUENCE [LARGE SCALE GENOMIC DNA]</scope>
    <source>
        <strain evidence="3">BK-3</strain>
    </source>
</reference>
<dbReference type="STRING" id="1543721.AAY24_03630"/>
<keyword evidence="1" id="KW-1133">Transmembrane helix</keyword>
<evidence type="ECO:0000256" key="1">
    <source>
        <dbReference type="SAM" id="Phobius"/>
    </source>
</evidence>
<dbReference type="Proteomes" id="UP000317355">
    <property type="component" value="Unassembled WGS sequence"/>
</dbReference>
<evidence type="ECO:0000259" key="2">
    <source>
        <dbReference type="Pfam" id="PF09835"/>
    </source>
</evidence>
<organism evidence="3 4">
    <name type="scientific">Sedimenticola thiotaurini</name>
    <dbReference type="NCBI Taxonomy" id="1543721"/>
    <lineage>
        <taxon>Bacteria</taxon>
        <taxon>Pseudomonadati</taxon>
        <taxon>Pseudomonadota</taxon>
        <taxon>Gammaproteobacteria</taxon>
        <taxon>Chromatiales</taxon>
        <taxon>Sedimenticolaceae</taxon>
        <taxon>Sedimenticola</taxon>
    </lineage>
</organism>
<keyword evidence="1" id="KW-0472">Membrane</keyword>
<name>A0A558CSZ0_9GAMM</name>